<reference evidence="8 9" key="1">
    <citation type="submission" date="2024-02" db="EMBL/GenBank/DDBJ databases">
        <authorList>
            <person name="Chen Y."/>
            <person name="Shah S."/>
            <person name="Dougan E. K."/>
            <person name="Thang M."/>
            <person name="Chan C."/>
        </authorList>
    </citation>
    <scope>NUCLEOTIDE SEQUENCE [LARGE SCALE GENOMIC DNA]</scope>
</reference>
<dbReference type="Gene3D" id="1.10.238.10">
    <property type="entry name" value="EF-hand"/>
    <property type="match status" value="1"/>
</dbReference>
<comment type="caution">
    <text evidence="8">The sequence shown here is derived from an EMBL/GenBank/DDBJ whole genome shotgun (WGS) entry which is preliminary data.</text>
</comment>
<gene>
    <name evidence="8" type="ORF">CCMP2556_LOCUS11361</name>
</gene>
<evidence type="ECO:0000256" key="5">
    <source>
        <dbReference type="SAM" id="Coils"/>
    </source>
</evidence>
<feature type="domain" description="Ion transport" evidence="7">
    <location>
        <begin position="13"/>
        <end position="151"/>
    </location>
</feature>
<keyword evidence="3 6" id="KW-1133">Transmembrane helix</keyword>
<keyword evidence="9" id="KW-1185">Reference proteome</keyword>
<comment type="subcellular location">
    <subcellularLocation>
        <location evidence="1">Membrane</location>
        <topology evidence="1">Multi-pass membrane protein</topology>
    </subcellularLocation>
</comment>
<dbReference type="SUPFAM" id="SSF81324">
    <property type="entry name" value="Voltage-gated potassium channels"/>
    <property type="match status" value="1"/>
</dbReference>
<accession>A0ABP0JGX7</accession>
<proteinExistence type="predicted"/>
<dbReference type="Gene3D" id="1.10.287.70">
    <property type="match status" value="1"/>
</dbReference>
<dbReference type="InterPro" id="IPR011992">
    <property type="entry name" value="EF-hand-dom_pair"/>
</dbReference>
<keyword evidence="5" id="KW-0175">Coiled coil</keyword>
<feature type="transmembrane region" description="Helical" evidence="6">
    <location>
        <begin position="126"/>
        <end position="151"/>
    </location>
</feature>
<evidence type="ECO:0000256" key="1">
    <source>
        <dbReference type="ARBA" id="ARBA00004141"/>
    </source>
</evidence>
<evidence type="ECO:0000259" key="7">
    <source>
        <dbReference type="Pfam" id="PF00520"/>
    </source>
</evidence>
<evidence type="ECO:0000313" key="9">
    <source>
        <dbReference type="Proteomes" id="UP001642484"/>
    </source>
</evidence>
<name>A0ABP0JGX7_9DINO</name>
<dbReference type="Pfam" id="PF00520">
    <property type="entry name" value="Ion_trans"/>
    <property type="match status" value="1"/>
</dbReference>
<dbReference type="Proteomes" id="UP001642484">
    <property type="component" value="Unassembled WGS sequence"/>
</dbReference>
<evidence type="ECO:0000313" key="8">
    <source>
        <dbReference type="EMBL" id="CAK9013652.1"/>
    </source>
</evidence>
<dbReference type="InterPro" id="IPR005821">
    <property type="entry name" value="Ion_trans_dom"/>
</dbReference>
<feature type="transmembrane region" description="Helical" evidence="6">
    <location>
        <begin position="39"/>
        <end position="62"/>
    </location>
</feature>
<evidence type="ECO:0000256" key="6">
    <source>
        <dbReference type="SAM" id="Phobius"/>
    </source>
</evidence>
<evidence type="ECO:0000256" key="2">
    <source>
        <dbReference type="ARBA" id="ARBA00022692"/>
    </source>
</evidence>
<feature type="coiled-coil region" evidence="5">
    <location>
        <begin position="148"/>
        <end position="175"/>
    </location>
</feature>
<dbReference type="EMBL" id="CAXAMN010005413">
    <property type="protein sequence ID" value="CAK9013652.1"/>
    <property type="molecule type" value="Genomic_DNA"/>
</dbReference>
<organism evidence="8 9">
    <name type="scientific">Durusdinium trenchii</name>
    <dbReference type="NCBI Taxonomy" id="1381693"/>
    <lineage>
        <taxon>Eukaryota</taxon>
        <taxon>Sar</taxon>
        <taxon>Alveolata</taxon>
        <taxon>Dinophyceae</taxon>
        <taxon>Suessiales</taxon>
        <taxon>Symbiodiniaceae</taxon>
        <taxon>Durusdinium</taxon>
    </lineage>
</organism>
<keyword evidence="2 6" id="KW-0812">Transmembrane</keyword>
<sequence length="343" mass="38920">MEETSASQSIILLRLVRVMKSLRAIRMVRSFKIFRGLRVLVKACGCFLPSLCWAMVLLGVLMSMGSLLIGNLLQDFIADETLEYAHRLWLWEHYGTAWRATYTLFEVTMAGNWPVNAEPVLELNQAFSLFFIFYVTIVVFAVIRVITAVFLKDTLEAAQNDAEQLVADKIAIRNKLIARLEGIFNVMDREESGMITEERLSKVLANPKAAAYFQTLDLDVHEGRALFNLLDNGDGEVTQEEFISGILRCKGQARAIEQVAMHSVMAAMKVEIVTMELRILDKKLSKVIALIRKDAVSKDKAHHRRRSRNTHRNFKYCFVLMMQQLSLCAVVTCCKPSSKSYAV</sequence>
<protein>
    <recommendedName>
        <fullName evidence="7">Ion transport domain-containing protein</fullName>
    </recommendedName>
</protein>
<evidence type="ECO:0000256" key="4">
    <source>
        <dbReference type="ARBA" id="ARBA00023136"/>
    </source>
</evidence>
<evidence type="ECO:0000256" key="3">
    <source>
        <dbReference type="ARBA" id="ARBA00022989"/>
    </source>
</evidence>
<keyword evidence="4 6" id="KW-0472">Membrane</keyword>
<dbReference type="SUPFAM" id="SSF47473">
    <property type="entry name" value="EF-hand"/>
    <property type="match status" value="1"/>
</dbReference>